<evidence type="ECO:0000313" key="3">
    <source>
        <dbReference type="Proteomes" id="UP000502823"/>
    </source>
</evidence>
<proteinExistence type="predicted"/>
<keyword evidence="3" id="KW-1185">Reference proteome</keyword>
<evidence type="ECO:0000259" key="1">
    <source>
        <dbReference type="Pfam" id="PF17751"/>
    </source>
</evidence>
<dbReference type="OrthoDB" id="10015001at2759"/>
<dbReference type="InParanoid" id="A0A6L2PU46"/>
<accession>A0A6L2PU46</accession>
<dbReference type="AlphaFoldDB" id="A0A6L2PU46"/>
<sequence length="241" mass="27953">MPAELVHFRNVKTKYCLNGDILLEYVLDAEMQPSFRDWIGLYPRGWTDMHQCVTFEWVTICPCEASLERNILFHWRHHAQVVHTDREYQFLYFNRQLEILGRSLFFRFTGTDKRNNIHTVSSDNVLTSSISLNADSSGNHNNHVKSSAEIFHDLEDRIHDLENDLEVSLVAQKHLKLVAHQSEQKMLAYQKFVNDLCLALSQKGVVRVIDGQGTEASYNLYKTVSSKLILLLNILALEKLY</sequence>
<organism evidence="2 3">
    <name type="scientific">Coptotermes formosanus</name>
    <name type="common">Formosan subterranean termite</name>
    <dbReference type="NCBI Taxonomy" id="36987"/>
    <lineage>
        <taxon>Eukaryota</taxon>
        <taxon>Metazoa</taxon>
        <taxon>Ecdysozoa</taxon>
        <taxon>Arthropoda</taxon>
        <taxon>Hexapoda</taxon>
        <taxon>Insecta</taxon>
        <taxon>Pterygota</taxon>
        <taxon>Neoptera</taxon>
        <taxon>Polyneoptera</taxon>
        <taxon>Dictyoptera</taxon>
        <taxon>Blattodea</taxon>
        <taxon>Blattoidea</taxon>
        <taxon>Termitoidae</taxon>
        <taxon>Rhinotermitidae</taxon>
        <taxon>Coptotermes</taxon>
    </lineage>
</organism>
<dbReference type="Gene3D" id="2.60.40.2840">
    <property type="match status" value="1"/>
</dbReference>
<dbReference type="Proteomes" id="UP000502823">
    <property type="component" value="Unassembled WGS sequence"/>
</dbReference>
<gene>
    <name evidence="2" type="ORF">Cfor_04065</name>
</gene>
<feature type="domain" description="SKICH" evidence="1">
    <location>
        <begin position="6"/>
        <end position="108"/>
    </location>
</feature>
<dbReference type="Pfam" id="PF17751">
    <property type="entry name" value="SKICH"/>
    <property type="match status" value="1"/>
</dbReference>
<evidence type="ECO:0000313" key="2">
    <source>
        <dbReference type="EMBL" id="GFG33357.1"/>
    </source>
</evidence>
<dbReference type="EMBL" id="BLKM01011478">
    <property type="protein sequence ID" value="GFG33357.1"/>
    <property type="molecule type" value="Genomic_DNA"/>
</dbReference>
<name>A0A6L2PU46_COPFO</name>
<dbReference type="InterPro" id="IPR041611">
    <property type="entry name" value="SKICH"/>
</dbReference>
<reference evidence="3" key="1">
    <citation type="submission" date="2020-01" db="EMBL/GenBank/DDBJ databases">
        <title>Draft genome sequence of the Termite Coptotermes fromosanus.</title>
        <authorList>
            <person name="Itakura S."/>
            <person name="Yosikawa Y."/>
            <person name="Umezawa K."/>
        </authorList>
    </citation>
    <scope>NUCLEOTIDE SEQUENCE [LARGE SCALE GENOMIC DNA]</scope>
</reference>
<protein>
    <recommendedName>
        <fullName evidence="1">SKICH domain-containing protein</fullName>
    </recommendedName>
</protein>
<comment type="caution">
    <text evidence="2">The sequence shown here is derived from an EMBL/GenBank/DDBJ whole genome shotgun (WGS) entry which is preliminary data.</text>
</comment>